<accession>A0ACB8B9Y5</accession>
<proteinExistence type="predicted"/>
<organism evidence="1 2">
    <name type="scientific">Leucogyrophana mollusca</name>
    <dbReference type="NCBI Taxonomy" id="85980"/>
    <lineage>
        <taxon>Eukaryota</taxon>
        <taxon>Fungi</taxon>
        <taxon>Dikarya</taxon>
        <taxon>Basidiomycota</taxon>
        <taxon>Agaricomycotina</taxon>
        <taxon>Agaricomycetes</taxon>
        <taxon>Agaricomycetidae</taxon>
        <taxon>Boletales</taxon>
        <taxon>Boletales incertae sedis</taxon>
        <taxon>Leucogyrophana</taxon>
    </lineage>
</organism>
<evidence type="ECO:0000313" key="1">
    <source>
        <dbReference type="EMBL" id="KAH7921743.1"/>
    </source>
</evidence>
<comment type="caution">
    <text evidence="1">The sequence shown here is derived from an EMBL/GenBank/DDBJ whole genome shotgun (WGS) entry which is preliminary data.</text>
</comment>
<evidence type="ECO:0000313" key="2">
    <source>
        <dbReference type="Proteomes" id="UP000790709"/>
    </source>
</evidence>
<protein>
    <submittedName>
        <fullName evidence="1">NAD(P)-binding protein</fullName>
    </submittedName>
</protein>
<sequence length="328" mass="35463">MHPAIQKVLVVGGNGFIGSAVCKAALARGMEVTSISSSGRPYRTPKGHTPAWASKVDWRKADALRPETYAQLLSGVNAVVHTLGTLLEDGQYKAALANGDVSGLVRHFVSGLAGHGNNPLERKPDDQTNTSYEIMNRDSALRVCEAFTSSSPVGETAEVRPFVYISAEDIYRPLISARYIETKREAERRIEQLISDKPHYRGVYIRPSLVYHAHHRPLTSPLAALIDLSATLHENLPPNLPTPSSILRSLGSAFPPASSPNSQATPSSLESMANALTIPPIHVEHVAEAICVALDPIKSVRGVVGVREMRELIGWSEKGEQQPSPGHV</sequence>
<dbReference type="EMBL" id="MU266513">
    <property type="protein sequence ID" value="KAH7921743.1"/>
    <property type="molecule type" value="Genomic_DNA"/>
</dbReference>
<keyword evidence="2" id="KW-1185">Reference proteome</keyword>
<reference evidence="1" key="1">
    <citation type="journal article" date="2021" name="New Phytol.">
        <title>Evolutionary innovations through gain and loss of genes in the ectomycorrhizal Boletales.</title>
        <authorList>
            <person name="Wu G."/>
            <person name="Miyauchi S."/>
            <person name="Morin E."/>
            <person name="Kuo A."/>
            <person name="Drula E."/>
            <person name="Varga T."/>
            <person name="Kohler A."/>
            <person name="Feng B."/>
            <person name="Cao Y."/>
            <person name="Lipzen A."/>
            <person name="Daum C."/>
            <person name="Hundley H."/>
            <person name="Pangilinan J."/>
            <person name="Johnson J."/>
            <person name="Barry K."/>
            <person name="LaButti K."/>
            <person name="Ng V."/>
            <person name="Ahrendt S."/>
            <person name="Min B."/>
            <person name="Choi I.G."/>
            <person name="Park H."/>
            <person name="Plett J.M."/>
            <person name="Magnuson J."/>
            <person name="Spatafora J.W."/>
            <person name="Nagy L.G."/>
            <person name="Henrissat B."/>
            <person name="Grigoriev I.V."/>
            <person name="Yang Z.L."/>
            <person name="Xu J."/>
            <person name="Martin F.M."/>
        </authorList>
    </citation>
    <scope>NUCLEOTIDE SEQUENCE</scope>
    <source>
        <strain evidence="1">KUC20120723A-06</strain>
    </source>
</reference>
<gene>
    <name evidence="1" type="ORF">BV22DRAFT_1038289</name>
</gene>
<dbReference type="Proteomes" id="UP000790709">
    <property type="component" value="Unassembled WGS sequence"/>
</dbReference>
<name>A0ACB8B9Y5_9AGAM</name>